<keyword evidence="3" id="KW-0479">Metal-binding</keyword>
<evidence type="ECO:0000256" key="1">
    <source>
        <dbReference type="ARBA" id="ARBA00010996"/>
    </source>
</evidence>
<dbReference type="FunFam" id="3.40.30.10:FF:000013">
    <property type="entry name" value="Blast:Protein SCO1 homolog, mitochondrial"/>
    <property type="match status" value="1"/>
</dbReference>
<reference evidence="5 6" key="1">
    <citation type="journal article" date="2016" name="Int. J. Syst. Evol. Microbiol.">
        <title>Pyruvatibacter mobilis gen. nov., sp. nov., a marine bacterium from the culture broth of Picochlorum sp. 122.</title>
        <authorList>
            <person name="Wang G."/>
            <person name="Tang M."/>
            <person name="Wu H."/>
            <person name="Dai S."/>
            <person name="Li T."/>
            <person name="Chen C."/>
            <person name="He H."/>
            <person name="Fan J."/>
            <person name="Xiang W."/>
            <person name="Li X."/>
        </authorList>
    </citation>
    <scope>NUCLEOTIDE SEQUENCE [LARGE SCALE GENOMIC DNA]</scope>
    <source>
        <strain evidence="5 6">GYP-11</strain>
    </source>
</reference>
<evidence type="ECO:0000256" key="3">
    <source>
        <dbReference type="PIRSR" id="PIRSR603782-1"/>
    </source>
</evidence>
<gene>
    <name evidence="5" type="ORF">GTQ45_04670</name>
</gene>
<dbReference type="GO" id="GO:0046872">
    <property type="term" value="F:metal ion binding"/>
    <property type="evidence" value="ECO:0007669"/>
    <property type="project" value="UniProtKB-KW"/>
</dbReference>
<dbReference type="SUPFAM" id="SSF52833">
    <property type="entry name" value="Thioredoxin-like"/>
    <property type="match status" value="1"/>
</dbReference>
<dbReference type="Proteomes" id="UP000470384">
    <property type="component" value="Unassembled WGS sequence"/>
</dbReference>
<dbReference type="InterPro" id="IPR036249">
    <property type="entry name" value="Thioredoxin-like_sf"/>
</dbReference>
<dbReference type="CDD" id="cd02968">
    <property type="entry name" value="SCO"/>
    <property type="match status" value="1"/>
</dbReference>
<evidence type="ECO:0000313" key="5">
    <source>
        <dbReference type="EMBL" id="NBG95018.1"/>
    </source>
</evidence>
<dbReference type="Pfam" id="PF02630">
    <property type="entry name" value="SCO1-SenC"/>
    <property type="match status" value="1"/>
</dbReference>
<keyword evidence="6" id="KW-1185">Reference proteome</keyword>
<name>A0A845Q9Q5_9HYPH</name>
<evidence type="ECO:0000256" key="4">
    <source>
        <dbReference type="PIRSR" id="PIRSR603782-2"/>
    </source>
</evidence>
<organism evidence="5 6">
    <name type="scientific">Pyruvatibacter mobilis</name>
    <dbReference type="NCBI Taxonomy" id="1712261"/>
    <lineage>
        <taxon>Bacteria</taxon>
        <taxon>Pseudomonadati</taxon>
        <taxon>Pseudomonadota</taxon>
        <taxon>Alphaproteobacteria</taxon>
        <taxon>Hyphomicrobiales</taxon>
        <taxon>Parvibaculaceae</taxon>
        <taxon>Pyruvatibacter</taxon>
    </lineage>
</organism>
<keyword evidence="2 3" id="KW-0186">Copper</keyword>
<feature type="disulfide bond" description="Redox-active" evidence="4">
    <location>
        <begin position="83"/>
        <end position="87"/>
    </location>
</feature>
<feature type="binding site" evidence="3">
    <location>
        <position position="83"/>
    </location>
    <ligand>
        <name>Cu cation</name>
        <dbReference type="ChEBI" id="CHEBI:23378"/>
    </ligand>
</feature>
<accession>A0A845Q9Q5</accession>
<dbReference type="AlphaFoldDB" id="A0A845Q9Q5"/>
<keyword evidence="4" id="KW-1015">Disulfide bond</keyword>
<evidence type="ECO:0000256" key="2">
    <source>
        <dbReference type="ARBA" id="ARBA00023008"/>
    </source>
</evidence>
<sequence>MNRLLLIATAVTAVIALTGLGLILTGGLSSPQVAELSQTTPVRSTGVPNIGGPFTLIDHTGREVTEADFAGKKTLIYFGFTYCPDVCPTALQVMSVALGDLGEDAEKVTPVFITVDPERDDVETMAAYVQHFGDDFVGLTGTPEQVAAAAKAYKVYYRKVEDASSSAGYTMDHSSVVYLMSEDNEYLANFTHETQPERMAARLRQFL</sequence>
<dbReference type="Gene3D" id="3.40.30.10">
    <property type="entry name" value="Glutaredoxin"/>
    <property type="match status" value="1"/>
</dbReference>
<proteinExistence type="inferred from homology"/>
<dbReference type="OrthoDB" id="9790194at2"/>
<dbReference type="PANTHER" id="PTHR12151:SF25">
    <property type="entry name" value="LINALOOL DEHYDRATASE_ISOMERASE DOMAIN-CONTAINING PROTEIN"/>
    <property type="match status" value="1"/>
</dbReference>
<feature type="binding site" evidence="3">
    <location>
        <position position="173"/>
    </location>
    <ligand>
        <name>Cu cation</name>
        <dbReference type="ChEBI" id="CHEBI:23378"/>
    </ligand>
</feature>
<dbReference type="EMBL" id="WXYQ01000004">
    <property type="protein sequence ID" value="NBG95018.1"/>
    <property type="molecule type" value="Genomic_DNA"/>
</dbReference>
<feature type="binding site" evidence="3">
    <location>
        <position position="87"/>
    </location>
    <ligand>
        <name>Cu cation</name>
        <dbReference type="ChEBI" id="CHEBI:23378"/>
    </ligand>
</feature>
<dbReference type="GeneID" id="300655933"/>
<comment type="caution">
    <text evidence="5">The sequence shown here is derived from an EMBL/GenBank/DDBJ whole genome shotgun (WGS) entry which is preliminary data.</text>
</comment>
<dbReference type="RefSeq" id="WP_027838326.1">
    <property type="nucleotide sequence ID" value="NZ_BMHN01000001.1"/>
</dbReference>
<comment type="similarity">
    <text evidence="1">Belongs to the SCO1/2 family.</text>
</comment>
<dbReference type="PANTHER" id="PTHR12151">
    <property type="entry name" value="ELECTRON TRANSPORT PROTIN SCO1/SENC FAMILY MEMBER"/>
    <property type="match status" value="1"/>
</dbReference>
<dbReference type="InterPro" id="IPR003782">
    <property type="entry name" value="SCO1/SenC"/>
</dbReference>
<evidence type="ECO:0000313" key="6">
    <source>
        <dbReference type="Proteomes" id="UP000470384"/>
    </source>
</evidence>
<protein>
    <submittedName>
        <fullName evidence="5">SCO family protein</fullName>
    </submittedName>
</protein>